<keyword evidence="1" id="KW-0472">Membrane</keyword>
<accession>A0ABY2T5S7</accession>
<dbReference type="RefSeq" id="WP_025219742.1">
    <property type="nucleotide sequence ID" value="NZ_CP006837.1"/>
</dbReference>
<name>A0ABY2T5S7_9BACI</name>
<comment type="caution">
    <text evidence="2">The sequence shown here is derived from an EMBL/GenBank/DDBJ whole genome shotgun (WGS) entry which is preliminary data.</text>
</comment>
<organism evidence="2 3">
    <name type="scientific">Lysinibacillus varians</name>
    <dbReference type="NCBI Taxonomy" id="1145276"/>
    <lineage>
        <taxon>Bacteria</taxon>
        <taxon>Bacillati</taxon>
        <taxon>Bacillota</taxon>
        <taxon>Bacilli</taxon>
        <taxon>Bacillales</taxon>
        <taxon>Bacillaceae</taxon>
        <taxon>Lysinibacillus</taxon>
    </lineage>
</organism>
<evidence type="ECO:0000313" key="2">
    <source>
        <dbReference type="EMBL" id="TKI52590.1"/>
    </source>
</evidence>
<dbReference type="EMBL" id="SZPV01000040">
    <property type="protein sequence ID" value="TKI52590.1"/>
    <property type="molecule type" value="Genomic_DNA"/>
</dbReference>
<keyword evidence="3" id="KW-1185">Reference proteome</keyword>
<sequence length="78" mass="7999">MNLDNLASVFTIIGGIAGVFGAVIGGIALVQSSKAKTTANEALYKITKMENNGDGNTTVRNQKVGKGSRVINGNNGSM</sequence>
<proteinExistence type="predicted"/>
<protein>
    <submittedName>
        <fullName evidence="2">Uncharacterized protein</fullName>
    </submittedName>
</protein>
<evidence type="ECO:0000313" key="3">
    <source>
        <dbReference type="Proteomes" id="UP000308539"/>
    </source>
</evidence>
<feature type="transmembrane region" description="Helical" evidence="1">
    <location>
        <begin position="6"/>
        <end position="30"/>
    </location>
</feature>
<gene>
    <name evidence="2" type="ORF">FC752_18555</name>
</gene>
<evidence type="ECO:0000256" key="1">
    <source>
        <dbReference type="SAM" id="Phobius"/>
    </source>
</evidence>
<keyword evidence="1" id="KW-1133">Transmembrane helix</keyword>
<reference evidence="2 3" key="1">
    <citation type="submission" date="2019-04" db="EMBL/GenBank/DDBJ databases">
        <title>Lysinibacillus genome sequencing.</title>
        <authorList>
            <person name="Dunlap C."/>
        </authorList>
    </citation>
    <scope>NUCLEOTIDE SEQUENCE [LARGE SCALE GENOMIC DNA]</scope>
    <source>
        <strain evidence="2 3">NBRC 109424</strain>
    </source>
</reference>
<keyword evidence="1" id="KW-0812">Transmembrane</keyword>
<dbReference type="Proteomes" id="UP000308539">
    <property type="component" value="Unassembled WGS sequence"/>
</dbReference>